<feature type="transmembrane region" description="Helical" evidence="1">
    <location>
        <begin position="57"/>
        <end position="78"/>
    </location>
</feature>
<dbReference type="Proteomes" id="UP000658258">
    <property type="component" value="Unassembled WGS sequence"/>
</dbReference>
<evidence type="ECO:0000313" key="3">
    <source>
        <dbReference type="Proteomes" id="UP000658258"/>
    </source>
</evidence>
<keyword evidence="1" id="KW-0472">Membrane</keyword>
<dbReference type="RefSeq" id="WP_189631505.1">
    <property type="nucleotide sequence ID" value="NZ_BNAG01000005.1"/>
</dbReference>
<proteinExistence type="predicted"/>
<comment type="caution">
    <text evidence="2">The sequence shown here is derived from an EMBL/GenBank/DDBJ whole genome shotgun (WGS) entry which is preliminary data.</text>
</comment>
<dbReference type="EMBL" id="BNAG01000005">
    <property type="protein sequence ID" value="GHE74561.1"/>
    <property type="molecule type" value="Genomic_DNA"/>
</dbReference>
<keyword evidence="1" id="KW-1133">Transmembrane helix</keyword>
<gene>
    <name evidence="2" type="ORF">GCM10011340_33990</name>
</gene>
<protein>
    <submittedName>
        <fullName evidence="2">Uncharacterized protein</fullName>
    </submittedName>
</protein>
<sequence length="104" mass="11954">MKEKAIIAQRVEQSIASLDAVERALAPAFFYSRLEARMEAELLGKSNRYAFLENMKLCTLLLLIVLVFNGFSLVLLGYERPLPVETAWETLSREYFMPPNEFGY</sequence>
<keyword evidence="3" id="KW-1185">Reference proteome</keyword>
<organism evidence="2 3">
    <name type="scientific">Roseivirga thermotolerans</name>
    <dbReference type="NCBI Taxonomy" id="1758176"/>
    <lineage>
        <taxon>Bacteria</taxon>
        <taxon>Pseudomonadati</taxon>
        <taxon>Bacteroidota</taxon>
        <taxon>Cytophagia</taxon>
        <taxon>Cytophagales</taxon>
        <taxon>Roseivirgaceae</taxon>
        <taxon>Roseivirga</taxon>
    </lineage>
</organism>
<evidence type="ECO:0000256" key="1">
    <source>
        <dbReference type="SAM" id="Phobius"/>
    </source>
</evidence>
<reference evidence="3" key="1">
    <citation type="journal article" date="2019" name="Int. J. Syst. Evol. Microbiol.">
        <title>The Global Catalogue of Microorganisms (GCM) 10K type strain sequencing project: providing services to taxonomists for standard genome sequencing and annotation.</title>
        <authorList>
            <consortium name="The Broad Institute Genomics Platform"/>
            <consortium name="The Broad Institute Genome Sequencing Center for Infectious Disease"/>
            <person name="Wu L."/>
            <person name="Ma J."/>
        </authorList>
    </citation>
    <scope>NUCLEOTIDE SEQUENCE [LARGE SCALE GENOMIC DNA]</scope>
    <source>
        <strain evidence="3">CGMCC 1.15111</strain>
    </source>
</reference>
<evidence type="ECO:0000313" key="2">
    <source>
        <dbReference type="EMBL" id="GHE74561.1"/>
    </source>
</evidence>
<keyword evidence="1" id="KW-0812">Transmembrane</keyword>
<name>A0ABQ3ICS3_9BACT</name>
<accession>A0ABQ3ICS3</accession>